<protein>
    <recommendedName>
        <fullName evidence="1">N-acetyltransferase domain-containing protein</fullName>
    </recommendedName>
</protein>
<name>A0AA39UXG5_9LECA</name>
<keyword evidence="3" id="KW-1185">Reference proteome</keyword>
<proteinExistence type="predicted"/>
<dbReference type="PROSITE" id="PS51186">
    <property type="entry name" value="GNAT"/>
    <property type="match status" value="1"/>
</dbReference>
<sequence length="182" mass="21031">MAITHMRRKHTLHTKRVYLRAAQEGDLDDMFEMFKDEEVMKYWSCPPHIQKSQTKKYLQNMLASPINGILDFTIVLSNPHPRSRPKVIGKAGIWDPSNREIGFLLHRSFWGQGFMTEALEALLPYLWAQGLERIVADVDPRNESSIRLLKGFGFVETGRAERTFETALGWCDSVYFALERGN</sequence>
<evidence type="ECO:0000259" key="1">
    <source>
        <dbReference type="PROSITE" id="PS51186"/>
    </source>
</evidence>
<dbReference type="InterPro" id="IPR051531">
    <property type="entry name" value="N-acetyltransferase"/>
</dbReference>
<dbReference type="GO" id="GO:0016747">
    <property type="term" value="F:acyltransferase activity, transferring groups other than amino-acyl groups"/>
    <property type="evidence" value="ECO:0007669"/>
    <property type="project" value="InterPro"/>
</dbReference>
<dbReference type="EMBL" id="JAFEKC020000024">
    <property type="protein sequence ID" value="KAK0507297.1"/>
    <property type="molecule type" value="Genomic_DNA"/>
</dbReference>
<dbReference type="InterPro" id="IPR000182">
    <property type="entry name" value="GNAT_dom"/>
</dbReference>
<feature type="domain" description="N-acetyltransferase" evidence="1">
    <location>
        <begin position="17"/>
        <end position="181"/>
    </location>
</feature>
<dbReference type="PANTHER" id="PTHR43792">
    <property type="entry name" value="GNAT FAMILY, PUTATIVE (AFU_ORTHOLOGUE AFUA_3G00765)-RELATED-RELATED"/>
    <property type="match status" value="1"/>
</dbReference>
<dbReference type="Proteomes" id="UP001166286">
    <property type="component" value="Unassembled WGS sequence"/>
</dbReference>
<dbReference type="PANTHER" id="PTHR43792:SF1">
    <property type="entry name" value="N-ACETYLTRANSFERASE DOMAIN-CONTAINING PROTEIN"/>
    <property type="match status" value="1"/>
</dbReference>
<dbReference type="SUPFAM" id="SSF55729">
    <property type="entry name" value="Acyl-CoA N-acyltransferases (Nat)"/>
    <property type="match status" value="1"/>
</dbReference>
<accession>A0AA39UXG5</accession>
<organism evidence="2 3">
    <name type="scientific">Cladonia borealis</name>
    <dbReference type="NCBI Taxonomy" id="184061"/>
    <lineage>
        <taxon>Eukaryota</taxon>
        <taxon>Fungi</taxon>
        <taxon>Dikarya</taxon>
        <taxon>Ascomycota</taxon>
        <taxon>Pezizomycotina</taxon>
        <taxon>Lecanoromycetes</taxon>
        <taxon>OSLEUM clade</taxon>
        <taxon>Lecanoromycetidae</taxon>
        <taxon>Lecanorales</taxon>
        <taxon>Lecanorineae</taxon>
        <taxon>Cladoniaceae</taxon>
        <taxon>Cladonia</taxon>
    </lineage>
</organism>
<dbReference type="InterPro" id="IPR016181">
    <property type="entry name" value="Acyl_CoA_acyltransferase"/>
</dbReference>
<dbReference type="Pfam" id="PF13302">
    <property type="entry name" value="Acetyltransf_3"/>
    <property type="match status" value="1"/>
</dbReference>
<dbReference type="Gene3D" id="3.40.630.30">
    <property type="match status" value="1"/>
</dbReference>
<evidence type="ECO:0000313" key="2">
    <source>
        <dbReference type="EMBL" id="KAK0507297.1"/>
    </source>
</evidence>
<dbReference type="AlphaFoldDB" id="A0AA39UXG5"/>
<reference evidence="2" key="1">
    <citation type="submission" date="2023-03" db="EMBL/GenBank/DDBJ databases">
        <title>Complete genome of Cladonia borealis.</title>
        <authorList>
            <person name="Park H."/>
        </authorList>
    </citation>
    <scope>NUCLEOTIDE SEQUENCE</scope>
    <source>
        <strain evidence="2">ANT050790</strain>
    </source>
</reference>
<gene>
    <name evidence="2" type="ORF">JMJ35_010335</name>
</gene>
<evidence type="ECO:0000313" key="3">
    <source>
        <dbReference type="Proteomes" id="UP001166286"/>
    </source>
</evidence>
<comment type="caution">
    <text evidence="2">The sequence shown here is derived from an EMBL/GenBank/DDBJ whole genome shotgun (WGS) entry which is preliminary data.</text>
</comment>